<gene>
    <name evidence="2" type="ORF">GCM10023314_16450</name>
</gene>
<keyword evidence="1" id="KW-0472">Membrane</keyword>
<dbReference type="EMBL" id="BAABJJ010000023">
    <property type="protein sequence ID" value="GAA4944141.1"/>
    <property type="molecule type" value="Genomic_DNA"/>
</dbReference>
<dbReference type="GO" id="GO:0016874">
    <property type="term" value="F:ligase activity"/>
    <property type="evidence" value="ECO:0007669"/>
    <property type="project" value="UniProtKB-KW"/>
</dbReference>
<protein>
    <submittedName>
        <fullName evidence="2">Phenylacetate--CoA ligase family protein</fullName>
    </submittedName>
</protein>
<dbReference type="Proteomes" id="UP001501302">
    <property type="component" value="Unassembled WGS sequence"/>
</dbReference>
<organism evidence="2 3">
    <name type="scientific">Algibacter agarivorans</name>
    <dbReference type="NCBI Taxonomy" id="1109741"/>
    <lineage>
        <taxon>Bacteria</taxon>
        <taxon>Pseudomonadati</taxon>
        <taxon>Bacteroidota</taxon>
        <taxon>Flavobacteriia</taxon>
        <taxon>Flavobacteriales</taxon>
        <taxon>Flavobacteriaceae</taxon>
        <taxon>Algibacter</taxon>
    </lineage>
</organism>
<proteinExistence type="predicted"/>
<keyword evidence="3" id="KW-1185">Reference proteome</keyword>
<accession>A0ABP9GHQ0</accession>
<evidence type="ECO:0000256" key="1">
    <source>
        <dbReference type="SAM" id="Phobius"/>
    </source>
</evidence>
<dbReference type="Gene3D" id="3.40.50.12780">
    <property type="entry name" value="N-terminal domain of ligase-like"/>
    <property type="match status" value="1"/>
</dbReference>
<comment type="caution">
    <text evidence="2">The sequence shown here is derived from an EMBL/GenBank/DDBJ whole genome shotgun (WGS) entry which is preliminary data.</text>
</comment>
<dbReference type="InterPro" id="IPR053158">
    <property type="entry name" value="CapK_Type1_Caps_Biosynth"/>
</dbReference>
<dbReference type="PANTHER" id="PTHR36932:SF1">
    <property type="entry name" value="CAPSULAR POLYSACCHARIDE BIOSYNTHESIS PROTEIN"/>
    <property type="match status" value="1"/>
</dbReference>
<dbReference type="PANTHER" id="PTHR36932">
    <property type="entry name" value="CAPSULAR POLYSACCHARIDE BIOSYNTHESIS PROTEIN"/>
    <property type="match status" value="1"/>
</dbReference>
<keyword evidence="2" id="KW-0436">Ligase</keyword>
<reference evidence="3" key="1">
    <citation type="journal article" date="2019" name="Int. J. Syst. Evol. Microbiol.">
        <title>The Global Catalogue of Microorganisms (GCM) 10K type strain sequencing project: providing services to taxonomists for standard genome sequencing and annotation.</title>
        <authorList>
            <consortium name="The Broad Institute Genomics Platform"/>
            <consortium name="The Broad Institute Genome Sequencing Center for Infectious Disease"/>
            <person name="Wu L."/>
            <person name="Ma J."/>
        </authorList>
    </citation>
    <scope>NUCLEOTIDE SEQUENCE [LARGE SCALE GENOMIC DNA]</scope>
    <source>
        <strain evidence="3">JCM 18285</strain>
    </source>
</reference>
<keyword evidence="1" id="KW-1133">Transmembrane helix</keyword>
<feature type="transmembrane region" description="Helical" evidence="1">
    <location>
        <begin position="130"/>
        <end position="152"/>
    </location>
</feature>
<dbReference type="SUPFAM" id="SSF56801">
    <property type="entry name" value="Acetyl-CoA synthetase-like"/>
    <property type="match status" value="1"/>
</dbReference>
<name>A0ABP9GHQ0_9FLAO</name>
<dbReference type="InterPro" id="IPR042099">
    <property type="entry name" value="ANL_N_sf"/>
</dbReference>
<evidence type="ECO:0000313" key="2">
    <source>
        <dbReference type="EMBL" id="GAA4944141.1"/>
    </source>
</evidence>
<dbReference type="RefSeq" id="WP_345191390.1">
    <property type="nucleotide sequence ID" value="NZ_BAABJJ010000023.1"/>
</dbReference>
<evidence type="ECO:0000313" key="3">
    <source>
        <dbReference type="Proteomes" id="UP001501302"/>
    </source>
</evidence>
<sequence>MSSINKIRLNAFWLLDSLYGGLLKKDLDDIEKRFRITSFSTLQQKNEPILKKLLDTAVNSTEFYSAFKSYKTLKDFPVVDKLIIKNNFENINIVPTNSSNLLEVSSSGSTGTPFKVYQTKRKARRNKADVIFFATNAGYTIGDQLLFIRLWLKKYRKPILFKKLINIVEIDIEDDLTEDKLSVLIKKTQKDKQPKCFIGFPSGFEKICKYLNKIKSSPLDCNVKSIIATSESLSDEVHDKMEYYFKTPVVSRYSNEENGILAQQMIKDKAYTINWASYYIEILGINNDKPVKPKEFGRIVVTDLYNIGTPLIRYDTGDLGKFCNHENDKIPKFEIITGRKSDSLYNTKGKILSPFFVSGLLTKFPEINQFQIIQHTKKGYTFKINIDSKFKRENELVSCYKYYLGEDAKITINYVDEIPLLSSGKRRIIINLFKEKD</sequence>
<keyword evidence="1" id="KW-0812">Transmembrane</keyword>